<proteinExistence type="predicted"/>
<organism evidence="3 4">
    <name type="scientific">Adlercreutzia shanghongiae</name>
    <dbReference type="NCBI Taxonomy" id="3111773"/>
    <lineage>
        <taxon>Bacteria</taxon>
        <taxon>Bacillati</taxon>
        <taxon>Actinomycetota</taxon>
        <taxon>Coriobacteriia</taxon>
        <taxon>Eggerthellales</taxon>
        <taxon>Eggerthellaceae</taxon>
        <taxon>Adlercreutzia</taxon>
    </lineage>
</organism>
<dbReference type="EC" id="3.4.-.-" evidence="3"/>
<keyword evidence="1" id="KW-0472">Membrane</keyword>
<evidence type="ECO:0000256" key="1">
    <source>
        <dbReference type="SAM" id="Phobius"/>
    </source>
</evidence>
<keyword evidence="1" id="KW-1133">Transmembrane helix</keyword>
<dbReference type="GO" id="GO:0016787">
    <property type="term" value="F:hydrolase activity"/>
    <property type="evidence" value="ECO:0007669"/>
    <property type="project" value="UniProtKB-KW"/>
</dbReference>
<dbReference type="InterPro" id="IPR003675">
    <property type="entry name" value="Rce1/LyrA-like_dom"/>
</dbReference>
<feature type="transmembrane region" description="Helical" evidence="1">
    <location>
        <begin position="199"/>
        <end position="217"/>
    </location>
</feature>
<dbReference type="Proteomes" id="UP001343724">
    <property type="component" value="Unassembled WGS sequence"/>
</dbReference>
<dbReference type="Pfam" id="PF02517">
    <property type="entry name" value="Rce1-like"/>
    <property type="match status" value="1"/>
</dbReference>
<protein>
    <submittedName>
        <fullName evidence="3">CPBP family intramembrane glutamic endopeptidase</fullName>
        <ecNumber evidence="3">3.4.-.-</ecNumber>
    </submittedName>
</protein>
<feature type="transmembrane region" description="Helical" evidence="1">
    <location>
        <begin position="60"/>
        <end position="78"/>
    </location>
</feature>
<evidence type="ECO:0000313" key="3">
    <source>
        <dbReference type="EMBL" id="MEC4293813.1"/>
    </source>
</evidence>
<dbReference type="EMBL" id="JAYMFH010000001">
    <property type="protein sequence ID" value="MEC4293813.1"/>
    <property type="molecule type" value="Genomic_DNA"/>
</dbReference>
<keyword evidence="3" id="KW-0378">Hydrolase</keyword>
<gene>
    <name evidence="3" type="ORF">VJ920_00630</name>
</gene>
<evidence type="ECO:0000313" key="4">
    <source>
        <dbReference type="Proteomes" id="UP001343724"/>
    </source>
</evidence>
<feature type="transmembrane region" description="Helical" evidence="1">
    <location>
        <begin position="158"/>
        <end position="179"/>
    </location>
</feature>
<feature type="transmembrane region" description="Helical" evidence="1">
    <location>
        <begin position="90"/>
        <end position="108"/>
    </location>
</feature>
<evidence type="ECO:0000259" key="2">
    <source>
        <dbReference type="Pfam" id="PF02517"/>
    </source>
</evidence>
<reference evidence="3 4" key="1">
    <citation type="submission" date="2024-01" db="EMBL/GenBank/DDBJ databases">
        <title>novel species in genus Adlercreutzia.</title>
        <authorList>
            <person name="Liu X."/>
        </authorList>
    </citation>
    <scope>NUCLEOTIDE SEQUENCE [LARGE SCALE GENOMIC DNA]</scope>
    <source>
        <strain evidence="3 4">R22</strain>
    </source>
</reference>
<dbReference type="RefSeq" id="WP_326438300.1">
    <property type="nucleotide sequence ID" value="NZ_JAYMFH010000001.1"/>
</dbReference>
<keyword evidence="4" id="KW-1185">Reference proteome</keyword>
<comment type="caution">
    <text evidence="3">The sequence shown here is derived from an EMBL/GenBank/DDBJ whole genome shotgun (WGS) entry which is preliminary data.</text>
</comment>
<sequence length="232" mass="24330">MGNAKIIPAGFGLPLVLALLAAVAGGAGQELVEGGSAAWDFSRLGELLAAALEAGFVEEILFRGVLLWSCLSWARSFSQREASCALFRNPARFAMVASSLVFGLFHLLPDGPLLQSGADVGIAAVQALLKVAQSTFFGLVMAMLVLRSPFDRLPQPRRSFALAVPIAFHSLFDLLYWGPLMLSGSALPSTYLTGDAAELIPLVAVTTLLGLAALLAGRRLVPSSKVLSGFSS</sequence>
<accession>A0ABU6IVJ0</accession>
<keyword evidence="1" id="KW-0812">Transmembrane</keyword>
<name>A0ABU6IVJ0_9ACTN</name>
<feature type="domain" description="CAAX prenyl protease 2/Lysostaphin resistance protein A-like" evidence="2">
    <location>
        <begin position="45"/>
        <end position="174"/>
    </location>
</feature>
<feature type="transmembrane region" description="Helical" evidence="1">
    <location>
        <begin position="120"/>
        <end position="146"/>
    </location>
</feature>